<evidence type="ECO:0000256" key="1">
    <source>
        <dbReference type="ARBA" id="ARBA00013258"/>
    </source>
</evidence>
<comment type="catalytic activity">
    <reaction evidence="4">
        <text>holo-[ACP] + malonyl-CoA = malonyl-[ACP] + CoA</text>
        <dbReference type="Rhea" id="RHEA:41792"/>
        <dbReference type="Rhea" id="RHEA-COMP:9623"/>
        <dbReference type="Rhea" id="RHEA-COMP:9685"/>
        <dbReference type="ChEBI" id="CHEBI:57287"/>
        <dbReference type="ChEBI" id="CHEBI:57384"/>
        <dbReference type="ChEBI" id="CHEBI:64479"/>
        <dbReference type="ChEBI" id="CHEBI:78449"/>
        <dbReference type="EC" id="2.3.1.39"/>
    </reaction>
</comment>
<evidence type="ECO:0000313" key="7">
    <source>
        <dbReference type="Proteomes" id="UP000536604"/>
    </source>
</evidence>
<dbReference type="Proteomes" id="UP000536604">
    <property type="component" value="Unassembled WGS sequence"/>
</dbReference>
<dbReference type="InterPro" id="IPR016036">
    <property type="entry name" value="Malonyl_transacylase_ACP-bd"/>
</dbReference>
<dbReference type="SMART" id="SM00827">
    <property type="entry name" value="PKS_AT"/>
    <property type="match status" value="1"/>
</dbReference>
<dbReference type="SUPFAM" id="SSF55048">
    <property type="entry name" value="Probable ACP-binding domain of malonyl-CoA ACP transacylase"/>
    <property type="match status" value="1"/>
</dbReference>
<dbReference type="Gene3D" id="3.40.366.10">
    <property type="entry name" value="Malonyl-Coenzyme A Acyl Carrier Protein, domain 2"/>
    <property type="match status" value="1"/>
</dbReference>
<dbReference type="RefSeq" id="WP_184290060.1">
    <property type="nucleotide sequence ID" value="NZ_JACHJO010000004.1"/>
</dbReference>
<dbReference type="InterPro" id="IPR014043">
    <property type="entry name" value="Acyl_transferase_dom"/>
</dbReference>
<gene>
    <name evidence="6" type="ORF">FHS13_001671</name>
</gene>
<dbReference type="InterPro" id="IPR001227">
    <property type="entry name" value="Ac_transferase_dom_sf"/>
</dbReference>
<evidence type="ECO:0000313" key="6">
    <source>
        <dbReference type="EMBL" id="MBB6119722.1"/>
    </source>
</evidence>
<comment type="caution">
    <text evidence="6">The sequence shown here is derived from an EMBL/GenBank/DDBJ whole genome shotgun (WGS) entry which is preliminary data.</text>
</comment>
<dbReference type="GO" id="GO:0004314">
    <property type="term" value="F:[acyl-carrier-protein] S-malonyltransferase activity"/>
    <property type="evidence" value="ECO:0007669"/>
    <property type="project" value="UniProtKB-EC"/>
</dbReference>
<dbReference type="GO" id="GO:0005829">
    <property type="term" value="C:cytosol"/>
    <property type="evidence" value="ECO:0007669"/>
    <property type="project" value="TreeGrafter"/>
</dbReference>
<name>A0A841INS8_9ACTN</name>
<feature type="domain" description="Malonyl-CoA:ACP transacylase (MAT)" evidence="5">
    <location>
        <begin position="5"/>
        <end position="314"/>
    </location>
</feature>
<dbReference type="EMBL" id="JACHJO010000004">
    <property type="protein sequence ID" value="MBB6119722.1"/>
    <property type="molecule type" value="Genomic_DNA"/>
</dbReference>
<evidence type="ECO:0000259" key="5">
    <source>
        <dbReference type="SMART" id="SM00827"/>
    </source>
</evidence>
<keyword evidence="7" id="KW-1185">Reference proteome</keyword>
<keyword evidence="2 6" id="KW-0808">Transferase</keyword>
<evidence type="ECO:0000256" key="3">
    <source>
        <dbReference type="ARBA" id="ARBA00023315"/>
    </source>
</evidence>
<dbReference type="PANTHER" id="PTHR42681">
    <property type="entry name" value="MALONYL-COA-ACYL CARRIER PROTEIN TRANSACYLASE, MITOCHONDRIAL"/>
    <property type="match status" value="1"/>
</dbReference>
<evidence type="ECO:0000256" key="4">
    <source>
        <dbReference type="ARBA" id="ARBA00048462"/>
    </source>
</evidence>
<reference evidence="6 7" key="1">
    <citation type="submission" date="2020-08" db="EMBL/GenBank/DDBJ databases">
        <title>Genomic Encyclopedia of Type Strains, Phase III (KMG-III): the genomes of soil and plant-associated and newly described type strains.</title>
        <authorList>
            <person name="Whitman W."/>
        </authorList>
    </citation>
    <scope>NUCLEOTIDE SEQUENCE [LARGE SCALE GENOMIC DNA]</scope>
    <source>
        <strain evidence="6 7">CECT 8712</strain>
    </source>
</reference>
<accession>A0A841INS8</accession>
<dbReference type="InterPro" id="IPR016035">
    <property type="entry name" value="Acyl_Trfase/lysoPLipase"/>
</dbReference>
<proteinExistence type="predicted"/>
<evidence type="ECO:0000256" key="2">
    <source>
        <dbReference type="ARBA" id="ARBA00022679"/>
    </source>
</evidence>
<dbReference type="SUPFAM" id="SSF52151">
    <property type="entry name" value="FabD/lysophospholipase-like"/>
    <property type="match status" value="1"/>
</dbReference>
<dbReference type="InterPro" id="IPR050858">
    <property type="entry name" value="Mal-CoA-ACP_Trans/PKS_FabD"/>
</dbReference>
<dbReference type="EC" id="2.3.1.39" evidence="1"/>
<dbReference type="Pfam" id="PF00698">
    <property type="entry name" value="Acyl_transf_1"/>
    <property type="match status" value="1"/>
</dbReference>
<organism evidence="6 7">
    <name type="scientific">Nocardiopsis algeriensis</name>
    <dbReference type="NCBI Taxonomy" id="1478215"/>
    <lineage>
        <taxon>Bacteria</taxon>
        <taxon>Bacillati</taxon>
        <taxon>Actinomycetota</taxon>
        <taxon>Actinomycetes</taxon>
        <taxon>Streptosporangiales</taxon>
        <taxon>Nocardiopsidaceae</taxon>
        <taxon>Nocardiopsis</taxon>
    </lineage>
</organism>
<protein>
    <recommendedName>
        <fullName evidence="1">[acyl-carrier-protein] S-malonyltransferase</fullName>
        <ecNumber evidence="1">2.3.1.39</ecNumber>
    </recommendedName>
</protein>
<dbReference type="Gene3D" id="3.30.70.250">
    <property type="entry name" value="Malonyl-CoA ACP transacylase, ACP-binding"/>
    <property type="match status" value="1"/>
</dbReference>
<dbReference type="GO" id="GO:0006633">
    <property type="term" value="P:fatty acid biosynthetic process"/>
    <property type="evidence" value="ECO:0007669"/>
    <property type="project" value="TreeGrafter"/>
</dbReference>
<dbReference type="PANTHER" id="PTHR42681:SF1">
    <property type="entry name" value="MALONYL-COA-ACYL CARRIER PROTEIN TRANSACYLASE, MITOCHONDRIAL"/>
    <property type="match status" value="1"/>
</dbReference>
<sequence>MLAIVAPGQGAQVPGFLSPWLELPGLAEQFAAWSEVVGLDLVRYGTTADAEEIRDTAVAQPLLVGAGMAAASAILGPLSSPSPALPAERSHVDVVAGHSVGEFTAAAVAGVLTPKDALALVAERGRGMAEAAARTETGMTAVLGGDREQVLQALAAAGLTPANDNGSGQIVAAGTVEQLAAFAENPPARARLRPLSVAGAFHTEHMAPAVERVRAAAASLSPSDPVVRILSNADGAVVDSGARYLERLVSQVSSPVRWDACTQTLADLGVTALVELTPAGTLTGLARRALRGVELLAVKTPDDIDRATALVKEHAGTPAGTVQEG</sequence>
<keyword evidence="3 6" id="KW-0012">Acyltransferase</keyword>
<dbReference type="AlphaFoldDB" id="A0A841INS8"/>